<proteinExistence type="predicted"/>
<keyword evidence="1" id="KW-0812">Transmembrane</keyword>
<dbReference type="Gene3D" id="3.30.70.1320">
    <property type="entry name" value="Multidrug efflux transporter AcrB pore domain like"/>
    <property type="match status" value="1"/>
</dbReference>
<gene>
    <name evidence="2" type="ORF">HQ497_12075</name>
</gene>
<dbReference type="SUPFAM" id="SSF82693">
    <property type="entry name" value="Multidrug efflux transporter AcrB pore domain, PN1, PN2, PC1 and PC2 subdomains"/>
    <property type="match status" value="2"/>
</dbReference>
<dbReference type="GO" id="GO:0005886">
    <property type="term" value="C:plasma membrane"/>
    <property type="evidence" value="ECO:0007669"/>
    <property type="project" value="TreeGrafter"/>
</dbReference>
<dbReference type="SUPFAM" id="SSF82866">
    <property type="entry name" value="Multidrug efflux transporter AcrB transmembrane domain"/>
    <property type="match status" value="1"/>
</dbReference>
<evidence type="ECO:0000256" key="1">
    <source>
        <dbReference type="SAM" id="Phobius"/>
    </source>
</evidence>
<feature type="non-terminal residue" evidence="2">
    <location>
        <position position="556"/>
    </location>
</feature>
<evidence type="ECO:0000313" key="3">
    <source>
        <dbReference type="Proteomes" id="UP000754644"/>
    </source>
</evidence>
<feature type="transmembrane region" description="Helical" evidence="1">
    <location>
        <begin position="453"/>
        <end position="472"/>
    </location>
</feature>
<dbReference type="PRINTS" id="PR00702">
    <property type="entry name" value="ACRIFLAVINRP"/>
</dbReference>
<dbReference type="SUPFAM" id="SSF82714">
    <property type="entry name" value="Multidrug efflux transporter AcrB TolC docking domain, DN and DC subdomains"/>
    <property type="match status" value="1"/>
</dbReference>
<accession>A0A973A8S5</accession>
<dbReference type="Pfam" id="PF00873">
    <property type="entry name" value="ACR_tran"/>
    <property type="match status" value="1"/>
</dbReference>
<keyword evidence="1" id="KW-1133">Transmembrane helix</keyword>
<name>A0A973A8S5_9GAMM</name>
<dbReference type="Gene3D" id="3.30.2090.10">
    <property type="entry name" value="Multidrug efflux transporter AcrB TolC docking domain, DN and DC subdomains"/>
    <property type="match status" value="1"/>
</dbReference>
<evidence type="ECO:0000313" key="2">
    <source>
        <dbReference type="EMBL" id="NQV66089.1"/>
    </source>
</evidence>
<feature type="transmembrane region" description="Helical" evidence="1">
    <location>
        <begin position="517"/>
        <end position="536"/>
    </location>
</feature>
<dbReference type="Gene3D" id="3.30.70.1430">
    <property type="entry name" value="Multidrug efflux transporter AcrB pore domain"/>
    <property type="match status" value="1"/>
</dbReference>
<dbReference type="Gene3D" id="1.20.1640.10">
    <property type="entry name" value="Multidrug efflux transporter AcrB transmembrane domain"/>
    <property type="match status" value="2"/>
</dbReference>
<organism evidence="2 3">
    <name type="scientific">SAR86 cluster bacterium</name>
    <dbReference type="NCBI Taxonomy" id="2030880"/>
    <lineage>
        <taxon>Bacteria</taxon>
        <taxon>Pseudomonadati</taxon>
        <taxon>Pseudomonadota</taxon>
        <taxon>Gammaproteobacteria</taxon>
        <taxon>SAR86 cluster</taxon>
    </lineage>
</organism>
<sequence length="556" mass="60348">MKGPIAWFANNHVAANLLLGLIVLSGLVAVVAMPQKSFPDLDVPIISISVPYLGAAPEEVEQGVCIRIEEELEGIEGIKQIRSNANEGICTVSVELFDDTDKSKALDDVKNRVDAIDTFPAETEKPIVNLVSVVRAVLDIAVTGPTDERTLKVIGQQVRDDMAKLPGVTQVELRNTRPYEVSIEVSETSLRRNGMSFDEVAQAVRSRSLDLPGGSIKTSSGEILLRAKGQAYWGSEYEELVLRTQPDGTRLYLRDVATVVDGFADTDQILRFDGKPAALIRVSRIGSQDIMDITRSVGEYIDNAASRVPEGVQLTIWNDGSKALQDRLETLLDSARQGFLMVLILLALFLQPRLAFWVSVGVPVAFLGAIFATFVLGLSIDIISLFGFILVLGILVDDAIVVGENVHSTQLRLGDPMQGAIQGTQQVSVPVIFGVLTTFATFTPLLLGPGTFGQIFGVISTVVMCCLTFSLIESQLILPSHLSHGESKSAGTDVGLLLIPIIGITLLELAWDVRSYIGFAIASAVMMYLLHLFGIWNKSANRLVSIQERFSGRIEQ</sequence>
<dbReference type="InterPro" id="IPR001036">
    <property type="entry name" value="Acrflvin-R"/>
</dbReference>
<feature type="transmembrane region" description="Helical" evidence="1">
    <location>
        <begin position="382"/>
        <end position="406"/>
    </location>
</feature>
<protein>
    <submittedName>
        <fullName evidence="2">Efflux RND transporter permease subunit</fullName>
    </submittedName>
</protein>
<dbReference type="AlphaFoldDB" id="A0A973A8S5"/>
<dbReference type="EMBL" id="JABMOJ010000456">
    <property type="protein sequence ID" value="NQV66089.1"/>
    <property type="molecule type" value="Genomic_DNA"/>
</dbReference>
<dbReference type="GO" id="GO:0042910">
    <property type="term" value="F:xenobiotic transmembrane transporter activity"/>
    <property type="evidence" value="ECO:0007669"/>
    <property type="project" value="TreeGrafter"/>
</dbReference>
<feature type="transmembrane region" description="Helical" evidence="1">
    <location>
        <begin position="493"/>
        <end position="511"/>
    </location>
</feature>
<feature type="transmembrane region" description="Helical" evidence="1">
    <location>
        <begin position="355"/>
        <end position="376"/>
    </location>
</feature>
<feature type="transmembrane region" description="Helical" evidence="1">
    <location>
        <begin position="427"/>
        <end position="447"/>
    </location>
</feature>
<dbReference type="PANTHER" id="PTHR32063">
    <property type="match status" value="1"/>
</dbReference>
<dbReference type="Proteomes" id="UP000754644">
    <property type="component" value="Unassembled WGS sequence"/>
</dbReference>
<keyword evidence="1" id="KW-0472">Membrane</keyword>
<comment type="caution">
    <text evidence="2">The sequence shown here is derived from an EMBL/GenBank/DDBJ whole genome shotgun (WGS) entry which is preliminary data.</text>
</comment>
<reference evidence="2" key="1">
    <citation type="submission" date="2020-05" db="EMBL/GenBank/DDBJ databases">
        <title>Sulfur intermediates as new biogeochemical hubs in an aquatic model microbial ecosystem.</title>
        <authorList>
            <person name="Vigneron A."/>
        </authorList>
    </citation>
    <scope>NUCLEOTIDE SEQUENCE</scope>
    <source>
        <strain evidence="2">Bin.250</strain>
    </source>
</reference>
<dbReference type="PANTHER" id="PTHR32063:SF33">
    <property type="entry name" value="RND SUPERFAMILY EFFLUX PUMP PERMEASE COMPONENT"/>
    <property type="match status" value="1"/>
</dbReference>
<dbReference type="InterPro" id="IPR027463">
    <property type="entry name" value="AcrB_DN_DC_subdom"/>
</dbReference>